<gene>
    <name evidence="1" type="ORF">BaRGS_00013576</name>
</gene>
<dbReference type="EMBL" id="JACVVK020000077">
    <property type="protein sequence ID" value="KAK7495166.1"/>
    <property type="molecule type" value="Genomic_DNA"/>
</dbReference>
<organism evidence="1 2">
    <name type="scientific">Batillaria attramentaria</name>
    <dbReference type="NCBI Taxonomy" id="370345"/>
    <lineage>
        <taxon>Eukaryota</taxon>
        <taxon>Metazoa</taxon>
        <taxon>Spiralia</taxon>
        <taxon>Lophotrochozoa</taxon>
        <taxon>Mollusca</taxon>
        <taxon>Gastropoda</taxon>
        <taxon>Caenogastropoda</taxon>
        <taxon>Sorbeoconcha</taxon>
        <taxon>Cerithioidea</taxon>
        <taxon>Batillariidae</taxon>
        <taxon>Batillaria</taxon>
    </lineage>
</organism>
<proteinExistence type="predicted"/>
<reference evidence="1 2" key="1">
    <citation type="journal article" date="2023" name="Sci. Data">
        <title>Genome assembly of the Korean intertidal mud-creeper Batillaria attramentaria.</title>
        <authorList>
            <person name="Patra A.K."/>
            <person name="Ho P.T."/>
            <person name="Jun S."/>
            <person name="Lee S.J."/>
            <person name="Kim Y."/>
            <person name="Won Y.J."/>
        </authorList>
    </citation>
    <scope>NUCLEOTIDE SEQUENCE [LARGE SCALE GENOMIC DNA]</scope>
    <source>
        <strain evidence="1">Wonlab-2016</strain>
    </source>
</reference>
<sequence length="158" mass="17708">MYTQGTVIDQWTGQGNESATLSTARSGIQRLRRDKVMALPHCPLHDQGSHPHCPLHDQGSHPHCPLHDQGPYPHCPLHDQGPYPHCPLHDQGPYPHCPLHDQGPTLSTARSGTHTVVKVCPKCYSSRRHSEWSSSWLVAGSRFYDSSDVDEVTCFRHH</sequence>
<keyword evidence="2" id="KW-1185">Reference proteome</keyword>
<protein>
    <submittedName>
        <fullName evidence="1">Uncharacterized protein</fullName>
    </submittedName>
</protein>
<name>A0ABD0L7B1_9CAEN</name>
<comment type="caution">
    <text evidence="1">The sequence shown here is derived from an EMBL/GenBank/DDBJ whole genome shotgun (WGS) entry which is preliminary data.</text>
</comment>
<accession>A0ABD0L7B1</accession>
<evidence type="ECO:0000313" key="1">
    <source>
        <dbReference type="EMBL" id="KAK7495166.1"/>
    </source>
</evidence>
<dbReference type="AlphaFoldDB" id="A0ABD0L7B1"/>
<dbReference type="Proteomes" id="UP001519460">
    <property type="component" value="Unassembled WGS sequence"/>
</dbReference>
<evidence type="ECO:0000313" key="2">
    <source>
        <dbReference type="Proteomes" id="UP001519460"/>
    </source>
</evidence>